<evidence type="ECO:0000313" key="1">
    <source>
        <dbReference type="EMBL" id="KAF2666702.1"/>
    </source>
</evidence>
<gene>
    <name evidence="1" type="ORF">BT63DRAFT_316115</name>
</gene>
<accession>A0A6A6U3J1</accession>
<keyword evidence="2" id="KW-1185">Reference proteome</keyword>
<protein>
    <submittedName>
        <fullName evidence="1">Uncharacterized protein</fullName>
    </submittedName>
</protein>
<name>A0A6A6U3J1_9PEZI</name>
<proteinExistence type="predicted"/>
<dbReference type="InterPro" id="IPR006771">
    <property type="entry name" value="CetA-like"/>
</dbReference>
<dbReference type="AlphaFoldDB" id="A0A6A6U3J1"/>
<organism evidence="1 2">
    <name type="scientific">Microthyrium microscopicum</name>
    <dbReference type="NCBI Taxonomy" id="703497"/>
    <lineage>
        <taxon>Eukaryota</taxon>
        <taxon>Fungi</taxon>
        <taxon>Dikarya</taxon>
        <taxon>Ascomycota</taxon>
        <taxon>Pezizomycotina</taxon>
        <taxon>Dothideomycetes</taxon>
        <taxon>Dothideomycetes incertae sedis</taxon>
        <taxon>Microthyriales</taxon>
        <taxon>Microthyriaceae</taxon>
        <taxon>Microthyrium</taxon>
    </lineage>
</organism>
<reference evidence="1" key="1">
    <citation type="journal article" date="2020" name="Stud. Mycol.">
        <title>101 Dothideomycetes genomes: a test case for predicting lifestyles and emergence of pathogens.</title>
        <authorList>
            <person name="Haridas S."/>
            <person name="Albert R."/>
            <person name="Binder M."/>
            <person name="Bloem J."/>
            <person name="Labutti K."/>
            <person name="Salamov A."/>
            <person name="Andreopoulos B."/>
            <person name="Baker S."/>
            <person name="Barry K."/>
            <person name="Bills G."/>
            <person name="Bluhm B."/>
            <person name="Cannon C."/>
            <person name="Castanera R."/>
            <person name="Culley D."/>
            <person name="Daum C."/>
            <person name="Ezra D."/>
            <person name="Gonzalez J."/>
            <person name="Henrissat B."/>
            <person name="Kuo A."/>
            <person name="Liang C."/>
            <person name="Lipzen A."/>
            <person name="Lutzoni F."/>
            <person name="Magnuson J."/>
            <person name="Mondo S."/>
            <person name="Nolan M."/>
            <person name="Ohm R."/>
            <person name="Pangilinan J."/>
            <person name="Park H.-J."/>
            <person name="Ramirez L."/>
            <person name="Alfaro M."/>
            <person name="Sun H."/>
            <person name="Tritt A."/>
            <person name="Yoshinaga Y."/>
            <person name="Zwiers L.-H."/>
            <person name="Turgeon B."/>
            <person name="Goodwin S."/>
            <person name="Spatafora J."/>
            <person name="Crous P."/>
            <person name="Grigoriev I."/>
        </authorList>
    </citation>
    <scope>NUCLEOTIDE SEQUENCE</scope>
    <source>
        <strain evidence="1">CBS 115976</strain>
    </source>
</reference>
<sequence>MQSDPHDLVDVGLHGKCGMTAGRYDMFGRPEFVQGGQWMLCVLRRGVSTWVIVVDIKLGHGTQSLEEDHPAIISLQATVVNNHHDSPNLNMRLALIVSLFPAGLLASITIANNCPFGTFDQSVRAGGGIDGSGYIGPQGTYNEDKLDAGRAIKLTPNKFGGPPNWSQILNIGYTVSGPGTFLSISNVPRDSAPFAPGKITVHGQNCDLEWPAGRDPGGIDVVACAPGPILVTLCA</sequence>
<dbReference type="Proteomes" id="UP000799302">
    <property type="component" value="Unassembled WGS sequence"/>
</dbReference>
<dbReference type="Pfam" id="PF04681">
    <property type="entry name" value="Bys1"/>
    <property type="match status" value="1"/>
</dbReference>
<evidence type="ECO:0000313" key="2">
    <source>
        <dbReference type="Proteomes" id="UP000799302"/>
    </source>
</evidence>
<dbReference type="EMBL" id="MU004238">
    <property type="protein sequence ID" value="KAF2666702.1"/>
    <property type="molecule type" value="Genomic_DNA"/>
</dbReference>